<dbReference type="GO" id="GO:0043332">
    <property type="term" value="C:mating projection tip"/>
    <property type="evidence" value="ECO:0007669"/>
    <property type="project" value="TreeGrafter"/>
</dbReference>
<dbReference type="PANTHER" id="PTHR47339">
    <property type="entry name" value="CELL DIVISION CONTROL PROTEIN 24"/>
    <property type="match status" value="1"/>
</dbReference>
<reference evidence="5 6" key="1">
    <citation type="journal article" date="2016" name="Proc. Natl. Acad. Sci. U.S.A.">
        <title>Comparative genomics of biotechnologically important yeasts.</title>
        <authorList>
            <person name="Riley R."/>
            <person name="Haridas S."/>
            <person name="Wolfe K.H."/>
            <person name="Lopes M.R."/>
            <person name="Hittinger C.T."/>
            <person name="Goeker M."/>
            <person name="Salamov A.A."/>
            <person name="Wisecaver J.H."/>
            <person name="Long T.M."/>
            <person name="Calvey C.H."/>
            <person name="Aerts A.L."/>
            <person name="Barry K.W."/>
            <person name="Choi C."/>
            <person name="Clum A."/>
            <person name="Coughlan A.Y."/>
            <person name="Deshpande S."/>
            <person name="Douglass A.P."/>
            <person name="Hanson S.J."/>
            <person name="Klenk H.-P."/>
            <person name="LaButti K.M."/>
            <person name="Lapidus A."/>
            <person name="Lindquist E.A."/>
            <person name="Lipzen A.M."/>
            <person name="Meier-Kolthoff J.P."/>
            <person name="Ohm R.A."/>
            <person name="Otillar R.P."/>
            <person name="Pangilinan J.L."/>
            <person name="Peng Y."/>
            <person name="Rokas A."/>
            <person name="Rosa C.A."/>
            <person name="Scheuner C."/>
            <person name="Sibirny A.A."/>
            <person name="Slot J.C."/>
            <person name="Stielow J.B."/>
            <person name="Sun H."/>
            <person name="Kurtzman C.P."/>
            <person name="Blackwell M."/>
            <person name="Grigoriev I.V."/>
            <person name="Jeffries T.W."/>
        </authorList>
    </citation>
    <scope>NUCLEOTIDE SEQUENCE [LARGE SCALE GENOMIC DNA]</scope>
    <source>
        <strain evidence="5 6">DSM 6958</strain>
    </source>
</reference>
<dbReference type="SUPFAM" id="SSF48065">
    <property type="entry name" value="DBL homology domain (DH-domain)"/>
    <property type="match status" value="1"/>
</dbReference>
<feature type="region of interest" description="Disordered" evidence="1">
    <location>
        <begin position="885"/>
        <end position="908"/>
    </location>
</feature>
<dbReference type="Gene3D" id="3.10.20.90">
    <property type="entry name" value="Phosphatidylinositol 3-kinase Catalytic Subunit, Chain A, domain 1"/>
    <property type="match status" value="1"/>
</dbReference>
<dbReference type="PROSITE" id="PS50003">
    <property type="entry name" value="PH_DOMAIN"/>
    <property type="match status" value="1"/>
</dbReference>
<feature type="region of interest" description="Disordered" evidence="1">
    <location>
        <begin position="810"/>
        <end position="851"/>
    </location>
</feature>
<dbReference type="GO" id="GO:0030010">
    <property type="term" value="P:establishment of cell polarity"/>
    <property type="evidence" value="ECO:0007669"/>
    <property type="project" value="TreeGrafter"/>
</dbReference>
<feature type="compositionally biased region" description="Polar residues" evidence="1">
    <location>
        <begin position="898"/>
        <end position="908"/>
    </location>
</feature>
<gene>
    <name evidence="5" type="ORF">NADFUDRAFT_84393</name>
</gene>
<dbReference type="Proteomes" id="UP000095009">
    <property type="component" value="Unassembled WGS sequence"/>
</dbReference>
<dbReference type="InterPro" id="IPR036872">
    <property type="entry name" value="CH_dom_sf"/>
</dbReference>
<dbReference type="GO" id="GO:0005085">
    <property type="term" value="F:guanyl-nucleotide exchange factor activity"/>
    <property type="evidence" value="ECO:0007669"/>
    <property type="project" value="InterPro"/>
</dbReference>
<dbReference type="InterPro" id="IPR053793">
    <property type="entry name" value="PB1-like"/>
</dbReference>
<dbReference type="Pfam" id="PF06395">
    <property type="entry name" value="CDC24"/>
    <property type="match status" value="1"/>
</dbReference>
<dbReference type="PROSITE" id="PS50010">
    <property type="entry name" value="DH_2"/>
    <property type="match status" value="1"/>
</dbReference>
<dbReference type="OrthoDB" id="1594986at2759"/>
<name>A0A1E3PDB6_9ASCO</name>
<dbReference type="GO" id="GO:0035556">
    <property type="term" value="P:intracellular signal transduction"/>
    <property type="evidence" value="ECO:0007669"/>
    <property type="project" value="InterPro"/>
</dbReference>
<dbReference type="InterPro" id="IPR010481">
    <property type="entry name" value="Cdc24/Scd1_N"/>
</dbReference>
<dbReference type="InterPro" id="IPR001331">
    <property type="entry name" value="GDS_CDC24_CS"/>
</dbReference>
<dbReference type="SMART" id="SM00666">
    <property type="entry name" value="PB1"/>
    <property type="match status" value="1"/>
</dbReference>
<feature type="region of interest" description="Disordered" evidence="1">
    <location>
        <begin position="376"/>
        <end position="401"/>
    </location>
</feature>
<sequence length="1083" mass="120004">MSKMTTVRSLSSSSYHISALQQRVTSISSTASSISPSSLSGPIPITNLQMNRPADESLSLYQMCLNMIDKLSLIPDLVPFLALVLNPQATIEPLVPSVSTIPGTNSPHKAQSSSNNTNSFTSINSAVSSDSFESAVSSDSLVSVPSSRQSLGSIVSANLKPSKISQSTITLSNTSGDTMSNLHSDFYIVPIPMNIQIDPVTQLCRFFRLGYTLCILFNTLGPENPLAVNINSSIKSCKRSVYDFLQGCQAELGYSDDELFTISNVFSDITADLMKVLKTVQLVLDTLEARLLIQKSSEPSRSLSTSSLNKPLRVLSSSSLGNTDISDNTIIPMTPGSANSAPTSDSLEPTVSNVSTLVNTPISELVSASIPPFTSMIEPHMPSTKTAAPETSKRRSSGFSTSRQNVVQEILQTERKYVQDLEVLMLYQEMLQNSDIVSHEIIRLLLPNLSALIDVQRRFLIGIEHFSRLNPADQRFGSLFIAMEPKFNVYEPFALNQKSAVNLAIAEQHRLNPLGHIIEPSYELPCFLIKPIQRICKYPLLLKELIKYTPTTWACYPELLDGLEATKRIAESVNNAQRRVENRDLVKDLTGRISDWKGCKLEEFGELLFEGIYSVEQRGQESDYHVYLFNRIILYCKDMSQFKKQSKTMTLSTKKNKEKEKIKRASLELVDRKFIETIAKVAASNHDGYLLVIKFHEGSNLTMRFKNEENWRQWESTLKKLVEANRLIQVEQKQLQQQKIQQYQQHQILQQQHQMASITGTDTPPTPIAMTSSILTSPSSFYSQNNTPSTGSNGNNYHYSHFLPISESRVSSGLPTASHHSSTSQFDHTPSDSSPASSYHMSRDSWESNTNHNNHLVHRQLSSSSAHSTKSHLNMSSVNFVSSMSMSSLPHSHDNSLRNRSASTSALASTQHNDDIYAGAHHLPSVPPQFIKIPIHDYNNANTPLVSPTMPLNFPTATRKGSISSSFSNSSGLYGLSPTSSLPISSSSSSSSHMKIKLIYLQDSFSLLVTSDVTYEDLIQKVDRKVSVYGKQAPNPLRLKYMDEDGDFVTIHGDDDIQMAMESKLDEIASGNLGDSSLTIWLT</sequence>
<dbReference type="InterPro" id="IPR053026">
    <property type="entry name" value="CDC42_GEF"/>
</dbReference>
<evidence type="ECO:0000313" key="6">
    <source>
        <dbReference type="Proteomes" id="UP000095009"/>
    </source>
</evidence>
<dbReference type="PROSITE" id="PS51745">
    <property type="entry name" value="PB1"/>
    <property type="match status" value="1"/>
</dbReference>
<evidence type="ECO:0000259" key="2">
    <source>
        <dbReference type="PROSITE" id="PS50003"/>
    </source>
</evidence>
<keyword evidence="6" id="KW-1185">Reference proteome</keyword>
<accession>A0A1E3PDB6</accession>
<dbReference type="SUPFAM" id="SSF54277">
    <property type="entry name" value="CAD &amp; PB1 domains"/>
    <property type="match status" value="1"/>
</dbReference>
<dbReference type="GO" id="GO:0005737">
    <property type="term" value="C:cytoplasm"/>
    <property type="evidence" value="ECO:0007669"/>
    <property type="project" value="TreeGrafter"/>
</dbReference>
<feature type="region of interest" description="Disordered" evidence="1">
    <location>
        <begin position="325"/>
        <end position="349"/>
    </location>
</feature>
<dbReference type="InterPro" id="IPR000219">
    <property type="entry name" value="DH_dom"/>
</dbReference>
<dbReference type="SMART" id="SM00325">
    <property type="entry name" value="RhoGEF"/>
    <property type="match status" value="1"/>
</dbReference>
<dbReference type="Gene3D" id="2.30.29.30">
    <property type="entry name" value="Pleckstrin-homology domain (PH domain)/Phosphotyrosine-binding domain (PTB)"/>
    <property type="match status" value="1"/>
</dbReference>
<feature type="domain" description="DH" evidence="3">
    <location>
        <begin position="402"/>
        <end position="576"/>
    </location>
</feature>
<dbReference type="CDD" id="cd00160">
    <property type="entry name" value="RhoGEF"/>
    <property type="match status" value="1"/>
</dbReference>
<dbReference type="Gene3D" id="1.20.900.10">
    <property type="entry name" value="Dbl homology (DH) domain"/>
    <property type="match status" value="1"/>
</dbReference>
<dbReference type="Pfam" id="PF00621">
    <property type="entry name" value="RhoGEF"/>
    <property type="match status" value="1"/>
</dbReference>
<dbReference type="InterPro" id="IPR011993">
    <property type="entry name" value="PH-like_dom_sf"/>
</dbReference>
<dbReference type="GO" id="GO:0000935">
    <property type="term" value="C:division septum"/>
    <property type="evidence" value="ECO:0007669"/>
    <property type="project" value="TreeGrafter"/>
</dbReference>
<proteinExistence type="predicted"/>
<dbReference type="STRING" id="857566.A0A1E3PDB6"/>
<dbReference type="GO" id="GO:0005634">
    <property type="term" value="C:nucleus"/>
    <property type="evidence" value="ECO:0007669"/>
    <property type="project" value="TreeGrafter"/>
</dbReference>
<dbReference type="Pfam" id="PF00564">
    <property type="entry name" value="PB1"/>
    <property type="match status" value="1"/>
</dbReference>
<evidence type="ECO:0000313" key="5">
    <source>
        <dbReference type="EMBL" id="ODQ63204.1"/>
    </source>
</evidence>
<evidence type="ECO:0000259" key="4">
    <source>
        <dbReference type="PROSITE" id="PS51745"/>
    </source>
</evidence>
<dbReference type="InterPro" id="IPR001849">
    <property type="entry name" value="PH_domain"/>
</dbReference>
<dbReference type="GO" id="GO:0031106">
    <property type="term" value="P:septin ring organization"/>
    <property type="evidence" value="ECO:0007669"/>
    <property type="project" value="TreeGrafter"/>
</dbReference>
<dbReference type="CDD" id="cd00014">
    <property type="entry name" value="CH_SF"/>
    <property type="match status" value="1"/>
</dbReference>
<feature type="domain" description="PH" evidence="2">
    <location>
        <begin position="606"/>
        <end position="723"/>
    </location>
</feature>
<dbReference type="InterPro" id="IPR000270">
    <property type="entry name" value="PB1_dom"/>
</dbReference>
<protein>
    <recommendedName>
        <fullName evidence="7">RhoGEF-domain-containing protein</fullName>
    </recommendedName>
</protein>
<dbReference type="EMBL" id="KV454415">
    <property type="protein sequence ID" value="ODQ63204.1"/>
    <property type="molecule type" value="Genomic_DNA"/>
</dbReference>
<evidence type="ECO:0008006" key="7">
    <source>
        <dbReference type="Google" id="ProtNLM"/>
    </source>
</evidence>
<organism evidence="5 6">
    <name type="scientific">Nadsonia fulvescens var. elongata DSM 6958</name>
    <dbReference type="NCBI Taxonomy" id="857566"/>
    <lineage>
        <taxon>Eukaryota</taxon>
        <taxon>Fungi</taxon>
        <taxon>Dikarya</taxon>
        <taxon>Ascomycota</taxon>
        <taxon>Saccharomycotina</taxon>
        <taxon>Dipodascomycetes</taxon>
        <taxon>Dipodascales</taxon>
        <taxon>Dipodascales incertae sedis</taxon>
        <taxon>Nadsonia</taxon>
    </lineage>
</organism>
<dbReference type="InterPro" id="IPR035899">
    <property type="entry name" value="DBL_dom_sf"/>
</dbReference>
<feature type="domain" description="PB1" evidence="4">
    <location>
        <begin position="991"/>
        <end position="1070"/>
    </location>
</feature>
<evidence type="ECO:0000256" key="1">
    <source>
        <dbReference type="SAM" id="MobiDB-lite"/>
    </source>
</evidence>
<feature type="compositionally biased region" description="Polar residues" evidence="1">
    <location>
        <begin position="810"/>
        <end position="840"/>
    </location>
</feature>
<dbReference type="PROSITE" id="PS00741">
    <property type="entry name" value="DH_1"/>
    <property type="match status" value="1"/>
</dbReference>
<dbReference type="SUPFAM" id="SSF50729">
    <property type="entry name" value="PH domain-like"/>
    <property type="match status" value="1"/>
</dbReference>
<dbReference type="CDD" id="cd05992">
    <property type="entry name" value="PB1"/>
    <property type="match status" value="1"/>
</dbReference>
<evidence type="ECO:0000259" key="3">
    <source>
        <dbReference type="PROSITE" id="PS50010"/>
    </source>
</evidence>
<dbReference type="PANTHER" id="PTHR47339:SF1">
    <property type="entry name" value="CELL DIVISION CONTROL PROTEIN 24"/>
    <property type="match status" value="1"/>
</dbReference>
<dbReference type="AlphaFoldDB" id="A0A1E3PDB6"/>
<dbReference type="Gene3D" id="1.10.418.10">
    <property type="entry name" value="Calponin-like domain"/>
    <property type="match status" value="1"/>
</dbReference>
<dbReference type="Pfam" id="PF15411">
    <property type="entry name" value="PH_10"/>
    <property type="match status" value="1"/>
</dbReference>